<evidence type="ECO:0000256" key="1">
    <source>
        <dbReference type="ARBA" id="ARBA00004127"/>
    </source>
</evidence>
<protein>
    <recommendedName>
        <fullName evidence="8">Major facilitator superfamily (MFS) profile domain-containing protein</fullName>
    </recommendedName>
</protein>
<feature type="transmembrane region" description="Helical" evidence="7">
    <location>
        <begin position="132"/>
        <end position="152"/>
    </location>
</feature>
<dbReference type="OrthoDB" id="370281at2759"/>
<dbReference type="GO" id="GO:0012505">
    <property type="term" value="C:endomembrane system"/>
    <property type="evidence" value="ECO:0007669"/>
    <property type="project" value="UniProtKB-SubCell"/>
</dbReference>
<dbReference type="InterPro" id="IPR036259">
    <property type="entry name" value="MFS_trans_sf"/>
</dbReference>
<dbReference type="GO" id="GO:0005765">
    <property type="term" value="C:lysosomal membrane"/>
    <property type="evidence" value="ECO:0007669"/>
    <property type="project" value="TreeGrafter"/>
</dbReference>
<evidence type="ECO:0000256" key="7">
    <source>
        <dbReference type="SAM" id="Phobius"/>
    </source>
</evidence>
<dbReference type="PANTHER" id="PTHR23510">
    <property type="entry name" value="INNER MEMBRANE TRANSPORT PROTEIN YAJR"/>
    <property type="match status" value="1"/>
</dbReference>
<dbReference type="PANTHER" id="PTHR23510:SF3">
    <property type="entry name" value="MAJOR FACILITATOR SUPERFAMILY DOMAIN-CONTAINING PROTEIN 8"/>
    <property type="match status" value="1"/>
</dbReference>
<evidence type="ECO:0000256" key="6">
    <source>
        <dbReference type="SAM" id="MobiDB-lite"/>
    </source>
</evidence>
<proteinExistence type="predicted"/>
<dbReference type="FunCoup" id="A0A673CR98">
    <property type="interactions" value="262"/>
</dbReference>
<sequence>MSGLDEADDTTPLLRDDSSSDDSQNEGYRSRWRSIRVMYFTMFLSSVGFTIVITSLWPYLQKIDDDANASFLGWVVAAYSLGQMIASPIFGLWSNRRPRREPLACSIFINVSANIYYAYAYLPKSQNKYHMLMSRAFVGFGAGNVAVVRSYVAGATSLKERTGAMANMSACQALGFILGPALGACLSFIGEHGVTVNVIDLQLNMYTAPALLAAAFGVINILLVVLVLREHRVDDHGRCIQPINYISEDSVDVSEEMEEPIDQAAVVTSNILFFIVMFIFAVFETIATPLSMDMFAWTRKEAVLYNGIIICGIGFESILVFLVVKVASQRVGDRPVLLAGLAIIFCGFFILLPWGNHYPKIQWADLKNNTLVNQRLDGAMTANSSVEPTGCPYEQTWCQYTPAIHLAQYITSDILIGVGYPACNVMSYTLYSKILGSKPQGVYMGWLTASGSGARTLGPVFVSQVYTILGPRWAFSLICGMVVGAIILLSSVYHRLIAFSVRVGRIVD</sequence>
<feature type="transmembrane region" description="Helical" evidence="7">
    <location>
        <begin position="336"/>
        <end position="355"/>
    </location>
</feature>
<evidence type="ECO:0000256" key="4">
    <source>
        <dbReference type="ARBA" id="ARBA00022989"/>
    </source>
</evidence>
<keyword evidence="5 7" id="KW-0472">Membrane</keyword>
<evidence type="ECO:0000256" key="2">
    <source>
        <dbReference type="ARBA" id="ARBA00022448"/>
    </source>
</evidence>
<dbReference type="PROSITE" id="PS50850">
    <property type="entry name" value="MFS"/>
    <property type="match status" value="1"/>
</dbReference>
<dbReference type="AlphaFoldDB" id="A0A673CR98"/>
<accession>A0A673CR98</accession>
<dbReference type="InterPro" id="IPR001958">
    <property type="entry name" value="Tet-R_TetA/multi-R_MdtG-like"/>
</dbReference>
<organism evidence="9 10">
    <name type="scientific">Sphaeramia orbicularis</name>
    <name type="common">orbiculate cardinalfish</name>
    <dbReference type="NCBI Taxonomy" id="375764"/>
    <lineage>
        <taxon>Eukaryota</taxon>
        <taxon>Metazoa</taxon>
        <taxon>Chordata</taxon>
        <taxon>Craniata</taxon>
        <taxon>Vertebrata</taxon>
        <taxon>Euteleostomi</taxon>
        <taxon>Actinopterygii</taxon>
        <taxon>Neopterygii</taxon>
        <taxon>Teleostei</taxon>
        <taxon>Neoteleostei</taxon>
        <taxon>Acanthomorphata</taxon>
        <taxon>Gobiaria</taxon>
        <taxon>Kurtiformes</taxon>
        <taxon>Apogonoidei</taxon>
        <taxon>Apogonidae</taxon>
        <taxon>Apogoninae</taxon>
        <taxon>Sphaeramia</taxon>
    </lineage>
</organism>
<dbReference type="PRINTS" id="PR01035">
    <property type="entry name" value="TCRTETA"/>
</dbReference>
<feature type="transmembrane region" description="Helical" evidence="7">
    <location>
        <begin position="103"/>
        <end position="120"/>
    </location>
</feature>
<keyword evidence="2" id="KW-0813">Transport</keyword>
<evidence type="ECO:0000256" key="5">
    <source>
        <dbReference type="ARBA" id="ARBA00023136"/>
    </source>
</evidence>
<feature type="transmembrane region" description="Helical" evidence="7">
    <location>
        <begin position="264"/>
        <end position="283"/>
    </location>
</feature>
<dbReference type="CDD" id="cd17326">
    <property type="entry name" value="MFS_MFSD8"/>
    <property type="match status" value="1"/>
</dbReference>
<feature type="transmembrane region" description="Helical" evidence="7">
    <location>
        <begin position="173"/>
        <end position="190"/>
    </location>
</feature>
<dbReference type="Proteomes" id="UP000472271">
    <property type="component" value="Chromosome 18"/>
</dbReference>
<dbReference type="InterPro" id="IPR011701">
    <property type="entry name" value="MFS"/>
</dbReference>
<keyword evidence="3 7" id="KW-0812">Transmembrane</keyword>
<dbReference type="RefSeq" id="XP_030018519.1">
    <property type="nucleotide sequence ID" value="XM_030162659.1"/>
</dbReference>
<evidence type="ECO:0000313" key="10">
    <source>
        <dbReference type="Proteomes" id="UP000472271"/>
    </source>
</evidence>
<dbReference type="InterPro" id="IPR020846">
    <property type="entry name" value="MFS_dom"/>
</dbReference>
<dbReference type="Ensembl" id="ENSSORT00005059464.1">
    <property type="protein sequence ID" value="ENSSORP00005058141.1"/>
    <property type="gene ID" value="ENSSORG00005025687.1"/>
</dbReference>
<dbReference type="SUPFAM" id="SSF103473">
    <property type="entry name" value="MFS general substrate transporter"/>
    <property type="match status" value="1"/>
</dbReference>
<keyword evidence="4 7" id="KW-1133">Transmembrane helix</keyword>
<dbReference type="InterPro" id="IPR051068">
    <property type="entry name" value="MFS_Domain-Containing_Protein"/>
</dbReference>
<feature type="region of interest" description="Disordered" evidence="6">
    <location>
        <begin position="1"/>
        <end position="26"/>
    </location>
</feature>
<feature type="domain" description="Major facilitator superfamily (MFS) profile" evidence="8">
    <location>
        <begin position="34"/>
        <end position="502"/>
    </location>
</feature>
<dbReference type="Pfam" id="PF07690">
    <property type="entry name" value="MFS_1"/>
    <property type="match status" value="1"/>
</dbReference>
<reference evidence="9" key="2">
    <citation type="submission" date="2025-08" db="UniProtKB">
        <authorList>
            <consortium name="Ensembl"/>
        </authorList>
    </citation>
    <scope>IDENTIFICATION</scope>
</reference>
<feature type="transmembrane region" description="Helical" evidence="7">
    <location>
        <begin position="37"/>
        <end position="59"/>
    </location>
</feature>
<evidence type="ECO:0000259" key="8">
    <source>
        <dbReference type="PROSITE" id="PS50850"/>
    </source>
</evidence>
<feature type="transmembrane region" description="Helical" evidence="7">
    <location>
        <begin position="210"/>
        <end position="228"/>
    </location>
</feature>
<dbReference type="CTD" id="256471"/>
<dbReference type="GO" id="GO:0022857">
    <property type="term" value="F:transmembrane transporter activity"/>
    <property type="evidence" value="ECO:0007669"/>
    <property type="project" value="InterPro"/>
</dbReference>
<keyword evidence="10" id="KW-1185">Reference proteome</keyword>
<comment type="subcellular location">
    <subcellularLocation>
        <location evidence="1">Endomembrane system</location>
        <topology evidence="1">Multi-pass membrane protein</topology>
    </subcellularLocation>
</comment>
<dbReference type="GeneID" id="115438819"/>
<reference evidence="9" key="1">
    <citation type="submission" date="2019-06" db="EMBL/GenBank/DDBJ databases">
        <authorList>
            <consortium name="Wellcome Sanger Institute Data Sharing"/>
        </authorList>
    </citation>
    <scope>NUCLEOTIDE SEQUENCE [LARGE SCALE GENOMIC DNA]</scope>
</reference>
<gene>
    <name evidence="9" type="primary">mfsd8</name>
</gene>
<dbReference type="InParanoid" id="A0A673CR98"/>
<feature type="transmembrane region" description="Helical" evidence="7">
    <location>
        <begin position="473"/>
        <end position="493"/>
    </location>
</feature>
<feature type="transmembrane region" description="Helical" evidence="7">
    <location>
        <begin position="303"/>
        <end position="324"/>
    </location>
</feature>
<evidence type="ECO:0000256" key="3">
    <source>
        <dbReference type="ARBA" id="ARBA00022692"/>
    </source>
</evidence>
<feature type="transmembrane region" description="Helical" evidence="7">
    <location>
        <begin position="71"/>
        <end position="91"/>
    </location>
</feature>
<reference evidence="9" key="3">
    <citation type="submission" date="2025-09" db="UniProtKB">
        <authorList>
            <consortium name="Ensembl"/>
        </authorList>
    </citation>
    <scope>IDENTIFICATION</scope>
</reference>
<dbReference type="Gene3D" id="1.20.1250.20">
    <property type="entry name" value="MFS general substrate transporter like domains"/>
    <property type="match status" value="1"/>
</dbReference>
<evidence type="ECO:0000313" key="9">
    <source>
        <dbReference type="Ensembl" id="ENSSORP00005058141.1"/>
    </source>
</evidence>
<name>A0A673CR98_9TELE</name>